<sequence>MDIKDDIYLVIFVLHGIMNDNGQKITHMITSLTKSENLTEDEGIRIYLINLKTTQIEIISPTDSDQLKYLHPKDISSKKLMYSSGLTYEQLILQAARNFSFSSCLELEEKTKYEERETAYVIDKRDTEYVREEWKGKIKKDGVNWNCSIYQCKYGSDEISQRKIILMNDKNNLSEVDIDEILNRDIPKKKYLEQNENKNISRGSRDGIHFSFEDGKLKELKNEIGTIQIYNSGFRNDIRSIGIYDDEYIFSFSDHQLEESDFHIDLINIKNGKQNEYGIELLWSHAEKSEDYWDLKREINRALSYSNRTWIFTTTKYQKEETLDILQKVYNTGSIDVLKIIAEYAARQNAIDI</sequence>
<gene>
    <name evidence="1" type="ORF">Harvfovirus3_1</name>
</gene>
<reference evidence="1" key="1">
    <citation type="submission" date="2018-10" db="EMBL/GenBank/DDBJ databases">
        <title>Hidden diversity of soil giant viruses.</title>
        <authorList>
            <person name="Schulz F."/>
            <person name="Alteio L."/>
            <person name="Goudeau D."/>
            <person name="Ryan E.M."/>
            <person name="Malmstrom R.R."/>
            <person name="Blanchard J."/>
            <person name="Woyke T."/>
        </authorList>
    </citation>
    <scope>NUCLEOTIDE SEQUENCE</scope>
    <source>
        <strain evidence="1">HAV1</strain>
    </source>
</reference>
<dbReference type="EMBL" id="MK072245">
    <property type="protein sequence ID" value="AYV80556.1"/>
    <property type="molecule type" value="Genomic_DNA"/>
</dbReference>
<name>A0A3G4ZZZ4_9VIRU</name>
<organism evidence="1">
    <name type="scientific">Harvfovirus sp</name>
    <dbReference type="NCBI Taxonomy" id="2487768"/>
    <lineage>
        <taxon>Viruses</taxon>
        <taxon>Varidnaviria</taxon>
        <taxon>Bamfordvirae</taxon>
        <taxon>Nucleocytoviricota</taxon>
        <taxon>Megaviricetes</taxon>
        <taxon>Imitervirales</taxon>
        <taxon>Mimiviridae</taxon>
        <taxon>Klosneuvirinae</taxon>
    </lineage>
</organism>
<proteinExistence type="predicted"/>
<evidence type="ECO:0000313" key="1">
    <source>
        <dbReference type="EMBL" id="AYV80556.1"/>
    </source>
</evidence>
<protein>
    <submittedName>
        <fullName evidence="1">Uncharacterized protein</fullName>
    </submittedName>
</protein>
<accession>A0A3G4ZZZ4</accession>